<dbReference type="Proteomes" id="UP000295058">
    <property type="component" value="Unassembled WGS sequence"/>
</dbReference>
<sequence length="216" mass="24705">MIDNREGSGIGYYGGLVLCVDETQPTGKQAMPEQQQYIEHTANWVKKVIMKYNLCPFARREVERASIRYVVVEEHKPKVVLQALLAECGLLDEQPEVETTLVILPRGFEGFYAYLDLVDLADELLFEQGFEGKYQLASFHPDYCFDGELQNDAANYTNRSPYPTLHLIREASIETALADYDDPESIPERNIHFARRKGSDFFVRLLTQCTQTPKAE</sequence>
<accession>A0ABY2EV86</accession>
<dbReference type="Pfam" id="PF07209">
    <property type="entry name" value="DUF1415"/>
    <property type="match status" value="1"/>
</dbReference>
<dbReference type="EMBL" id="SODO01000016">
    <property type="protein sequence ID" value="TDW55843.1"/>
    <property type="molecule type" value="Genomic_DNA"/>
</dbReference>
<organism evidence="1 2">
    <name type="scientific">Oceanimonas baumannii</name>
    <dbReference type="NCBI Taxonomy" id="129578"/>
    <lineage>
        <taxon>Bacteria</taxon>
        <taxon>Pseudomonadati</taxon>
        <taxon>Pseudomonadota</taxon>
        <taxon>Gammaproteobacteria</taxon>
        <taxon>Aeromonadales</taxon>
        <taxon>Aeromonadaceae</taxon>
        <taxon>Oceanimonas</taxon>
    </lineage>
</organism>
<reference evidence="1 2" key="1">
    <citation type="submission" date="2019-03" db="EMBL/GenBank/DDBJ databases">
        <title>Genomic Encyclopedia of Archaeal and Bacterial Type Strains, Phase II (KMG-II): from individual species to whole genera.</title>
        <authorList>
            <person name="Goeker M."/>
        </authorList>
    </citation>
    <scope>NUCLEOTIDE SEQUENCE [LARGE SCALE GENOMIC DNA]</scope>
    <source>
        <strain evidence="1 2">DSM 15594</strain>
    </source>
</reference>
<evidence type="ECO:0000313" key="2">
    <source>
        <dbReference type="Proteomes" id="UP000295058"/>
    </source>
</evidence>
<proteinExistence type="predicted"/>
<keyword evidence="2" id="KW-1185">Reference proteome</keyword>
<protein>
    <recommendedName>
        <fullName evidence="3">DUF1415 domain-containing protein</fullName>
    </recommendedName>
</protein>
<gene>
    <name evidence="1" type="ORF">LY04_03170</name>
</gene>
<evidence type="ECO:0008006" key="3">
    <source>
        <dbReference type="Google" id="ProtNLM"/>
    </source>
</evidence>
<dbReference type="InterPro" id="IPR009858">
    <property type="entry name" value="DUF1415"/>
</dbReference>
<comment type="caution">
    <text evidence="1">The sequence shown here is derived from an EMBL/GenBank/DDBJ whole genome shotgun (WGS) entry which is preliminary data.</text>
</comment>
<name>A0ABY2EV86_9GAMM</name>
<evidence type="ECO:0000313" key="1">
    <source>
        <dbReference type="EMBL" id="TDW55843.1"/>
    </source>
</evidence>